<dbReference type="EMBL" id="GECU01030151">
    <property type="protein sequence ID" value="JAS77555.1"/>
    <property type="molecule type" value="Transcribed_RNA"/>
</dbReference>
<dbReference type="PANTHER" id="PTHR11706:SF33">
    <property type="entry name" value="NATURAL RESISTANCE-ASSOCIATED MACROPHAGE PROTEIN 2"/>
    <property type="match status" value="1"/>
</dbReference>
<evidence type="ECO:0000256" key="3">
    <source>
        <dbReference type="ARBA" id="ARBA00022448"/>
    </source>
</evidence>
<name>A0A1B6HSD8_9HEMI</name>
<feature type="transmembrane region" description="Helical" evidence="7">
    <location>
        <begin position="150"/>
        <end position="167"/>
    </location>
</feature>
<sequence>MTVSDNIDDNTPNDYDDGCSNDSGKVLIPDSDDGFSFRKLWAFTGPGLLLCIAYMDPGNIEADLQSGVKAKYKILWVLLGSTILGLVMQRLSLRLGVVTGQHLAEMCYLQYPPLPRLFLWVMMEVAIIGSDMQEVIGTAIALYLLSNRLIPLWLGVVITIVDSFMFLLLDKYGLRKVELFFLTLVGVMVVTFGYEFLEAMPEGGELVKGLVYPWCEDCDSSVSLQAIGIIGSTIMPHNLYLHSGLVKSRAVDRSKAKKVKEANSYFFWECFVGLTMSLAINTIIVAVFAHGLYQKTNVDVANICLGSEIPYSNVFPNNTEVVELNIYKSGIFLGCQYGLLAMYIWGAGVLAAGEGTTMTGCYAGQLAMEGFLHLRWSGCVGGR</sequence>
<evidence type="ECO:0000256" key="4">
    <source>
        <dbReference type="ARBA" id="ARBA00022692"/>
    </source>
</evidence>
<dbReference type="GO" id="GO:0005886">
    <property type="term" value="C:plasma membrane"/>
    <property type="evidence" value="ECO:0007669"/>
    <property type="project" value="TreeGrafter"/>
</dbReference>
<dbReference type="AlphaFoldDB" id="A0A1B6HSD8"/>
<evidence type="ECO:0008006" key="9">
    <source>
        <dbReference type="Google" id="ProtNLM"/>
    </source>
</evidence>
<keyword evidence="3" id="KW-0813">Transport</keyword>
<dbReference type="GO" id="GO:0005381">
    <property type="term" value="F:iron ion transmembrane transporter activity"/>
    <property type="evidence" value="ECO:0007669"/>
    <property type="project" value="TreeGrafter"/>
</dbReference>
<dbReference type="NCBIfam" id="TIGR01197">
    <property type="entry name" value="nramp"/>
    <property type="match status" value="1"/>
</dbReference>
<evidence type="ECO:0000256" key="6">
    <source>
        <dbReference type="ARBA" id="ARBA00023136"/>
    </source>
</evidence>
<evidence type="ECO:0000256" key="2">
    <source>
        <dbReference type="ARBA" id="ARBA00006670"/>
    </source>
</evidence>
<keyword evidence="5 7" id="KW-1133">Transmembrane helix</keyword>
<accession>A0A1B6HSD8</accession>
<gene>
    <name evidence="8" type="ORF">g.3694</name>
</gene>
<reference evidence="8" key="1">
    <citation type="submission" date="2015-11" db="EMBL/GenBank/DDBJ databases">
        <title>De novo transcriptome assembly of four potential Pierce s Disease insect vectors from Arizona vineyards.</title>
        <authorList>
            <person name="Tassone E.E."/>
        </authorList>
    </citation>
    <scope>NUCLEOTIDE SEQUENCE</scope>
</reference>
<feature type="transmembrane region" description="Helical" evidence="7">
    <location>
        <begin position="265"/>
        <end position="289"/>
    </location>
</feature>
<keyword evidence="4 7" id="KW-0812">Transmembrane</keyword>
<feature type="transmembrane region" description="Helical" evidence="7">
    <location>
        <begin position="179"/>
        <end position="197"/>
    </location>
</feature>
<evidence type="ECO:0000313" key="8">
    <source>
        <dbReference type="EMBL" id="JAS77555.1"/>
    </source>
</evidence>
<dbReference type="PRINTS" id="PR00447">
    <property type="entry name" value="NATRESASSCMP"/>
</dbReference>
<feature type="non-terminal residue" evidence="8">
    <location>
        <position position="383"/>
    </location>
</feature>
<dbReference type="NCBIfam" id="NF037982">
    <property type="entry name" value="Nramp_1"/>
    <property type="match status" value="1"/>
</dbReference>
<evidence type="ECO:0000256" key="5">
    <source>
        <dbReference type="ARBA" id="ARBA00022989"/>
    </source>
</evidence>
<dbReference type="GO" id="GO:0015086">
    <property type="term" value="F:cadmium ion transmembrane transporter activity"/>
    <property type="evidence" value="ECO:0007669"/>
    <property type="project" value="TreeGrafter"/>
</dbReference>
<comment type="subcellular location">
    <subcellularLocation>
        <location evidence="1">Membrane</location>
        <topology evidence="1">Multi-pass membrane protein</topology>
    </subcellularLocation>
</comment>
<evidence type="ECO:0000256" key="7">
    <source>
        <dbReference type="SAM" id="Phobius"/>
    </source>
</evidence>
<proteinExistence type="inferred from homology"/>
<keyword evidence="6 7" id="KW-0472">Membrane</keyword>
<dbReference type="GO" id="GO:0010008">
    <property type="term" value="C:endosome membrane"/>
    <property type="evidence" value="ECO:0007669"/>
    <property type="project" value="TreeGrafter"/>
</dbReference>
<dbReference type="InterPro" id="IPR001046">
    <property type="entry name" value="NRAMP_fam"/>
</dbReference>
<evidence type="ECO:0000256" key="1">
    <source>
        <dbReference type="ARBA" id="ARBA00004141"/>
    </source>
</evidence>
<protein>
    <recommendedName>
        <fullName evidence="9">Protein Malvolio</fullName>
    </recommendedName>
</protein>
<comment type="similarity">
    <text evidence="2">Belongs to the NRAMP family.</text>
</comment>
<feature type="transmembrane region" description="Helical" evidence="7">
    <location>
        <begin position="74"/>
        <end position="97"/>
    </location>
</feature>
<dbReference type="GO" id="GO:0005384">
    <property type="term" value="F:manganese ion transmembrane transporter activity"/>
    <property type="evidence" value="ECO:0007669"/>
    <property type="project" value="TreeGrafter"/>
</dbReference>
<dbReference type="Pfam" id="PF01566">
    <property type="entry name" value="Nramp"/>
    <property type="match status" value="1"/>
</dbReference>
<dbReference type="PANTHER" id="PTHR11706">
    <property type="entry name" value="SOLUTE CARRIER PROTEIN FAMILY 11 MEMBER"/>
    <property type="match status" value="1"/>
</dbReference>
<organism evidence="8">
    <name type="scientific">Homalodisca liturata</name>
    <dbReference type="NCBI Taxonomy" id="320908"/>
    <lineage>
        <taxon>Eukaryota</taxon>
        <taxon>Metazoa</taxon>
        <taxon>Ecdysozoa</taxon>
        <taxon>Arthropoda</taxon>
        <taxon>Hexapoda</taxon>
        <taxon>Insecta</taxon>
        <taxon>Pterygota</taxon>
        <taxon>Neoptera</taxon>
        <taxon>Paraneoptera</taxon>
        <taxon>Hemiptera</taxon>
        <taxon>Auchenorrhyncha</taxon>
        <taxon>Membracoidea</taxon>
        <taxon>Cicadellidae</taxon>
        <taxon>Cicadellinae</taxon>
        <taxon>Proconiini</taxon>
        <taxon>Homalodisca</taxon>
    </lineage>
</organism>